<proteinExistence type="inferred from homology"/>
<sequence length="981" mass="108772">MKCKCNLQQPPVLWGHGKIYSRPPACWLARRHGGAASRRKREQCSVEVQETAEFASTSDAGVAPSGSKDSEVQWDADTDGSTRQLSERGAGPSNGTVGQRERRWDFDEAAPERFPHHRRLYSAAKAGDVEGAEAVLQEMSAAELLPGPRAYHALVVAHAKAGDADGALSAVQRGYTALYDLGLQPMPETYVVLIHANVAAGEVERAEAVYSSMQRQGYDARCGWLMLTCELFRRGYPHEALRYVEQGRLEHGWEPNGDIYELLISWLCALARSAPRSFYQHEHIEGDVAVFGETDSPEDLDTKMPWVHELSWIQEPEWPYWRLRKDKVDEDDPTWEPMGQIYAGDRHAIDYDASEDLSVTGSYDTRQAMNLVEYLLFTKIPEQGVPLEPRIYNPFLRALARSPVLAMDQLEEIATGRYGAASRPNVETYNCMIEAALDGVLRGKRQPHDFLPIYKAELIDAGLLPNKRTHALLAEYGLMPGLEEEVGMWEYEEMVKLAAPGAVLAHFRDNGVFHMIRITSFNKWWRDLLGLLKHMSNEGRVLPRAALAVTEDGFSYFGAWLRGGDTLARILDPVKGLAVEKGVGVALEGAQPAPLRMVDGQLIGQDNSCVFEGGVVMPVSRLGVPQLRAELAARGLPVNGLRNTLYRRVQAARRASTSNTAAEIAELARRERVELKLAHQKEINKEVLMWYKEELLYGRARARARREKARSFSVLDSDDDDSDEEELLLGADDEDDDIAAGKKNAGPVAGFDDDADEEEEEEEEAAVVAEEEEDEDEDDDQNNLEEDDEDVTEEDDEEPEDEDEDAEEPARIAVSSAKEVDAARRTARLRELRAEVEAEDKAWSDVTPPVGREAWYPADRGLCEAALEVAELAEALCPVPPAAGLEPGPELTPDGSPAPPRTATVPTAEDWAMIALIADLERNTAVRERAAEKLRRLEALNVAAQPPSAELLAAEQAELDNLTEMLSLENSLKWVGATEPS</sequence>
<reference evidence="6 7" key="1">
    <citation type="journal article" date="2024" name="Nat. Commun.">
        <title>Phylogenomics reveals the evolutionary origins of lichenization in chlorophyte algae.</title>
        <authorList>
            <person name="Puginier C."/>
            <person name="Libourel C."/>
            <person name="Otte J."/>
            <person name="Skaloud P."/>
            <person name="Haon M."/>
            <person name="Grisel S."/>
            <person name="Petersen M."/>
            <person name="Berrin J.G."/>
            <person name="Delaux P.M."/>
            <person name="Dal Grande F."/>
            <person name="Keller J."/>
        </authorList>
    </citation>
    <scope>NUCLEOTIDE SEQUENCE [LARGE SCALE GENOMIC DNA]</scope>
    <source>
        <strain evidence="6 7">SAG 245.80</strain>
    </source>
</reference>
<dbReference type="PROSITE" id="PS51375">
    <property type="entry name" value="PPR"/>
    <property type="match status" value="1"/>
</dbReference>
<evidence type="ECO:0000256" key="2">
    <source>
        <dbReference type="ARBA" id="ARBA00022737"/>
    </source>
</evidence>
<dbReference type="SMART" id="SM00513">
    <property type="entry name" value="SAP"/>
    <property type="match status" value="1"/>
</dbReference>
<feature type="region of interest" description="Disordered" evidence="4">
    <location>
        <begin position="881"/>
        <end position="904"/>
    </location>
</feature>
<feature type="region of interest" description="Disordered" evidence="4">
    <location>
        <begin position="730"/>
        <end position="824"/>
    </location>
</feature>
<name>A0AAW1SBV4_9CHLO</name>
<dbReference type="InterPro" id="IPR002885">
    <property type="entry name" value="PPR_rpt"/>
</dbReference>
<dbReference type="PANTHER" id="PTHR47447">
    <property type="entry name" value="OS03G0856100 PROTEIN"/>
    <property type="match status" value="1"/>
</dbReference>
<evidence type="ECO:0000256" key="1">
    <source>
        <dbReference type="ARBA" id="ARBA00007626"/>
    </source>
</evidence>
<evidence type="ECO:0000259" key="5">
    <source>
        <dbReference type="PROSITE" id="PS50800"/>
    </source>
</evidence>
<feature type="region of interest" description="Disordered" evidence="4">
    <location>
        <begin position="53"/>
        <end position="103"/>
    </location>
</feature>
<accession>A0AAW1SBV4</accession>
<dbReference type="Gene3D" id="1.25.40.10">
    <property type="entry name" value="Tetratricopeptide repeat domain"/>
    <property type="match status" value="1"/>
</dbReference>
<dbReference type="EMBL" id="JALJOU010000006">
    <property type="protein sequence ID" value="KAK9843477.1"/>
    <property type="molecule type" value="Genomic_DNA"/>
</dbReference>
<dbReference type="PROSITE" id="PS50800">
    <property type="entry name" value="SAP"/>
    <property type="match status" value="1"/>
</dbReference>
<evidence type="ECO:0000256" key="3">
    <source>
        <dbReference type="PROSITE-ProRule" id="PRU00708"/>
    </source>
</evidence>
<protein>
    <recommendedName>
        <fullName evidence="5">SAP domain-containing protein</fullName>
    </recommendedName>
</protein>
<feature type="compositionally biased region" description="Acidic residues" evidence="4">
    <location>
        <begin position="751"/>
        <end position="807"/>
    </location>
</feature>
<dbReference type="Pfam" id="PF02037">
    <property type="entry name" value="SAP"/>
    <property type="match status" value="1"/>
</dbReference>
<evidence type="ECO:0000313" key="7">
    <source>
        <dbReference type="Proteomes" id="UP001445335"/>
    </source>
</evidence>
<dbReference type="Proteomes" id="UP001445335">
    <property type="component" value="Unassembled WGS sequence"/>
</dbReference>
<dbReference type="InterPro" id="IPR011990">
    <property type="entry name" value="TPR-like_helical_dom_sf"/>
</dbReference>
<keyword evidence="7" id="KW-1185">Reference proteome</keyword>
<dbReference type="InterPro" id="IPR003034">
    <property type="entry name" value="SAP_dom"/>
</dbReference>
<dbReference type="PANTHER" id="PTHR47447:SF25">
    <property type="entry name" value="SAP DOMAIN-CONTAINING PROTEIN"/>
    <property type="match status" value="1"/>
</dbReference>
<dbReference type="InterPro" id="IPR036361">
    <property type="entry name" value="SAP_dom_sf"/>
</dbReference>
<dbReference type="AlphaFoldDB" id="A0AAW1SBV4"/>
<dbReference type="InterPro" id="IPR033443">
    <property type="entry name" value="PROP1-like_PPR_dom"/>
</dbReference>
<feature type="repeat" description="PPR" evidence="3">
    <location>
        <begin position="186"/>
        <end position="220"/>
    </location>
</feature>
<comment type="similarity">
    <text evidence="1">Belongs to the PPR family. P subfamily.</text>
</comment>
<evidence type="ECO:0000313" key="6">
    <source>
        <dbReference type="EMBL" id="KAK9843477.1"/>
    </source>
</evidence>
<dbReference type="Gene3D" id="1.10.720.30">
    <property type="entry name" value="SAP domain"/>
    <property type="match status" value="1"/>
</dbReference>
<organism evidence="6 7">
    <name type="scientific">Elliptochloris bilobata</name>
    <dbReference type="NCBI Taxonomy" id="381761"/>
    <lineage>
        <taxon>Eukaryota</taxon>
        <taxon>Viridiplantae</taxon>
        <taxon>Chlorophyta</taxon>
        <taxon>core chlorophytes</taxon>
        <taxon>Trebouxiophyceae</taxon>
        <taxon>Trebouxiophyceae incertae sedis</taxon>
        <taxon>Elliptochloris clade</taxon>
        <taxon>Elliptochloris</taxon>
    </lineage>
</organism>
<gene>
    <name evidence="6" type="ORF">WJX81_004550</name>
</gene>
<evidence type="ECO:0000256" key="4">
    <source>
        <dbReference type="SAM" id="MobiDB-lite"/>
    </source>
</evidence>
<dbReference type="SUPFAM" id="SSF68906">
    <property type="entry name" value="SAP domain"/>
    <property type="match status" value="1"/>
</dbReference>
<dbReference type="Pfam" id="PF17177">
    <property type="entry name" value="PPR_long"/>
    <property type="match status" value="1"/>
</dbReference>
<feature type="domain" description="SAP" evidence="5">
    <location>
        <begin position="619"/>
        <end position="653"/>
    </location>
</feature>
<comment type="caution">
    <text evidence="6">The sequence shown here is derived from an EMBL/GenBank/DDBJ whole genome shotgun (WGS) entry which is preliminary data.</text>
</comment>
<keyword evidence="2" id="KW-0677">Repeat</keyword>